<accession>A0A6M0SHM2</accession>
<feature type="transmembrane region" description="Helical" evidence="1">
    <location>
        <begin position="278"/>
        <end position="298"/>
    </location>
</feature>
<reference evidence="2 3" key="1">
    <citation type="journal article" date="2020" name="Microb. Ecol.">
        <title>Ecogenomics of the Marine Benthic Filamentous Cyanobacterium Adonisia.</title>
        <authorList>
            <person name="Walter J.M."/>
            <person name="Coutinho F.H."/>
            <person name="Leomil L."/>
            <person name="Hargreaves P.I."/>
            <person name="Campeao M.E."/>
            <person name="Vieira V.V."/>
            <person name="Silva B.S."/>
            <person name="Fistarol G.O."/>
            <person name="Salomon P.S."/>
            <person name="Sawabe T."/>
            <person name="Mino S."/>
            <person name="Hosokawa M."/>
            <person name="Miyashita H."/>
            <person name="Maruyama F."/>
            <person name="van Verk M.C."/>
            <person name="Dutilh B.E."/>
            <person name="Thompson C.C."/>
            <person name="Thompson F.L."/>
        </authorList>
    </citation>
    <scope>NUCLEOTIDE SEQUENCE [LARGE SCALE GENOMIC DNA]</scope>
    <source>
        <strain evidence="2 3">CCMR0082</strain>
    </source>
</reference>
<comment type="caution">
    <text evidence="2">The sequence shown here is derived from an EMBL/GenBank/DDBJ whole genome shotgun (WGS) entry which is preliminary data.</text>
</comment>
<evidence type="ECO:0000313" key="3">
    <source>
        <dbReference type="Proteomes" id="UP000473574"/>
    </source>
</evidence>
<evidence type="ECO:0000313" key="2">
    <source>
        <dbReference type="EMBL" id="NEZ68039.1"/>
    </source>
</evidence>
<keyword evidence="1" id="KW-0812">Transmembrane</keyword>
<dbReference type="Proteomes" id="UP000473574">
    <property type="component" value="Unassembled WGS sequence"/>
</dbReference>
<evidence type="ECO:0000256" key="1">
    <source>
        <dbReference type="SAM" id="Phobius"/>
    </source>
</evidence>
<protein>
    <recommendedName>
        <fullName evidence="4">NACHT domain-containing protein</fullName>
    </recommendedName>
</protein>
<feature type="transmembrane region" description="Helical" evidence="1">
    <location>
        <begin position="251"/>
        <end position="272"/>
    </location>
</feature>
<sequence>MLDGLDELGLTKQKQCIEKINQFLATTRTSEIVVCCRREEYEAGQIELTELNGAVNLETLKKGQICQYFEELNRLSIWENVKQSSDLLELAQKPLFLFMLIIAHQGDSIRNQQELFHAYIEKQLYEPRNQGTYQQGKEPTPERMTHYLVWLAKQLESTHDTEFLIEELQFTYLSSTEQIRLYEVMCGLIFALIGGLIGGLVGGLIGASVNKWLGMLLCSLYIGWRSWQTGRQEAFFVVELKEKLQWSFRQGLNGGLSGVVFFALLSIASGVVNHRLNIGLFVWLGGLFGATLTSGLTITPIEEKETPNQGIRRTIQNVLCVGLIGGLIGGLFSWLFFGPTSGLVIGLSFGLFLEQFFGDVAIKHLILRILLTHNGSTPWNYARFLDHAVKHRFIQRTGGRYRFVHDLLRKHFAAMPLE</sequence>
<name>A0A6M0SHM2_9CYAN</name>
<dbReference type="AlphaFoldDB" id="A0A6M0SHM2"/>
<keyword evidence="1" id="KW-0472">Membrane</keyword>
<keyword evidence="1" id="KW-1133">Transmembrane helix</keyword>
<feature type="transmembrane region" description="Helical" evidence="1">
    <location>
        <begin position="184"/>
        <end position="206"/>
    </location>
</feature>
<dbReference type="RefSeq" id="WP_163671297.1">
    <property type="nucleotide sequence ID" value="NZ_QZCE01000002.1"/>
</dbReference>
<organism evidence="2 3">
    <name type="scientific">Adonisia turfae CCMR0082</name>
    <dbReference type="NCBI Taxonomy" id="2304604"/>
    <lineage>
        <taxon>Bacteria</taxon>
        <taxon>Bacillati</taxon>
        <taxon>Cyanobacteriota</taxon>
        <taxon>Adonisia</taxon>
        <taxon>Adonisia turfae</taxon>
    </lineage>
</organism>
<gene>
    <name evidence="2" type="ORF">D0962_35815</name>
</gene>
<feature type="transmembrane region" description="Helical" evidence="1">
    <location>
        <begin position="318"/>
        <end position="337"/>
    </location>
</feature>
<dbReference type="EMBL" id="QZCE01000002">
    <property type="protein sequence ID" value="NEZ68039.1"/>
    <property type="molecule type" value="Genomic_DNA"/>
</dbReference>
<evidence type="ECO:0008006" key="4">
    <source>
        <dbReference type="Google" id="ProtNLM"/>
    </source>
</evidence>
<proteinExistence type="predicted"/>